<name>A0ABV7WDA4_9MICO</name>
<dbReference type="PANTHER" id="PTHR30383">
    <property type="entry name" value="THIOESTERASE 1/PROTEASE 1/LYSOPHOSPHOLIPASE L1"/>
    <property type="match status" value="1"/>
</dbReference>
<dbReference type="InterPro" id="IPR051532">
    <property type="entry name" value="Ester_Hydrolysis_Enzymes"/>
</dbReference>
<dbReference type="EMBL" id="JBHRWW010000001">
    <property type="protein sequence ID" value="MFC3687051.1"/>
    <property type="molecule type" value="Genomic_DNA"/>
</dbReference>
<dbReference type="Proteomes" id="UP001595685">
    <property type="component" value="Unassembled WGS sequence"/>
</dbReference>
<comment type="caution">
    <text evidence="2">The sequence shown here is derived from an EMBL/GenBank/DDBJ whole genome shotgun (WGS) entry which is preliminary data.</text>
</comment>
<dbReference type="InterPro" id="IPR036514">
    <property type="entry name" value="SGNH_hydro_sf"/>
</dbReference>
<gene>
    <name evidence="2" type="ORF">ACFOLH_01700</name>
</gene>
<evidence type="ECO:0000313" key="3">
    <source>
        <dbReference type="Proteomes" id="UP001595685"/>
    </source>
</evidence>
<accession>A0ABV7WDA4</accession>
<proteinExistence type="predicted"/>
<reference evidence="3" key="1">
    <citation type="journal article" date="2019" name="Int. J. Syst. Evol. Microbiol.">
        <title>The Global Catalogue of Microorganisms (GCM) 10K type strain sequencing project: providing services to taxonomists for standard genome sequencing and annotation.</title>
        <authorList>
            <consortium name="The Broad Institute Genomics Platform"/>
            <consortium name="The Broad Institute Genome Sequencing Center for Infectious Disease"/>
            <person name="Wu L."/>
            <person name="Ma J."/>
        </authorList>
    </citation>
    <scope>NUCLEOTIDE SEQUENCE [LARGE SCALE GENOMIC DNA]</scope>
    <source>
        <strain evidence="3">NCAIM B.02333</strain>
    </source>
</reference>
<evidence type="ECO:0000313" key="2">
    <source>
        <dbReference type="EMBL" id="MFC3687051.1"/>
    </source>
</evidence>
<organism evidence="2 3">
    <name type="scientific">Aquipuribacter hungaricus</name>
    <dbReference type="NCBI Taxonomy" id="545624"/>
    <lineage>
        <taxon>Bacteria</taxon>
        <taxon>Bacillati</taxon>
        <taxon>Actinomycetota</taxon>
        <taxon>Actinomycetes</taxon>
        <taxon>Micrococcales</taxon>
        <taxon>Intrasporangiaceae</taxon>
        <taxon>Aquipuribacter</taxon>
    </lineage>
</organism>
<sequence length="225" mass="23293">MSTWAFVGDSVTAARRDPACPDDLGRGWVADVAGRLRAADPAARVLNLGVSGDRLAGVRARAVRDLAGAGALVPGVVVTCAVGINDVRRAHLDERPLDVDAFAAGYAGLLDDVRAAVPGGGVRLVLLEPLLVPVDARRQGWVADVERVRAVVREAGAATGAVVVGGLGALLAADAARTTTDGVHPTRAGHALVAQAWWDRVVAVPGLLPGRPRGWDRLRPSRRTG</sequence>
<dbReference type="Gene3D" id="3.40.50.1110">
    <property type="entry name" value="SGNH hydrolase"/>
    <property type="match status" value="1"/>
</dbReference>
<keyword evidence="2" id="KW-0378">Hydrolase</keyword>
<dbReference type="InterPro" id="IPR013830">
    <property type="entry name" value="SGNH_hydro"/>
</dbReference>
<dbReference type="RefSeq" id="WP_376983562.1">
    <property type="nucleotide sequence ID" value="NZ_JBHRWW010000001.1"/>
</dbReference>
<feature type="domain" description="SGNH hydrolase-type esterase" evidence="1">
    <location>
        <begin position="6"/>
        <end position="192"/>
    </location>
</feature>
<evidence type="ECO:0000259" key="1">
    <source>
        <dbReference type="Pfam" id="PF13472"/>
    </source>
</evidence>
<dbReference type="GO" id="GO:0016787">
    <property type="term" value="F:hydrolase activity"/>
    <property type="evidence" value="ECO:0007669"/>
    <property type="project" value="UniProtKB-KW"/>
</dbReference>
<protein>
    <submittedName>
        <fullName evidence="2">SGNH/GDSL hydrolase family protein</fullName>
    </submittedName>
</protein>
<keyword evidence="3" id="KW-1185">Reference proteome</keyword>
<dbReference type="PANTHER" id="PTHR30383:SF5">
    <property type="entry name" value="SGNH HYDROLASE-TYPE ESTERASE DOMAIN-CONTAINING PROTEIN"/>
    <property type="match status" value="1"/>
</dbReference>
<dbReference type="SUPFAM" id="SSF52266">
    <property type="entry name" value="SGNH hydrolase"/>
    <property type="match status" value="1"/>
</dbReference>
<dbReference type="Pfam" id="PF13472">
    <property type="entry name" value="Lipase_GDSL_2"/>
    <property type="match status" value="1"/>
</dbReference>